<evidence type="ECO:0000256" key="4">
    <source>
        <dbReference type="ARBA" id="ARBA00022840"/>
    </source>
</evidence>
<gene>
    <name evidence="9" type="ORF">JZ751_001327</name>
</gene>
<feature type="compositionally biased region" description="Low complexity" evidence="7">
    <location>
        <begin position="21"/>
        <end position="34"/>
    </location>
</feature>
<sequence>MKLGQGADIVPCREPEATGVEAALSEEAQSSSMEGQNSNHQHNLEEPNKLYKPGQDFQEQWKLPSYQYCCTMANFRIEKKIGRGQFSEVYRATYLLEGKQVALKKVQIFEMMDAKARQDCIKEIDLLKQLNHPNVIKYLDSFIEDNELNIVLELADAGDLSQMIKYFKKKRRLIPERTIWKYFVQLCSALEHMHSRRQAVNSRCLFLGASRIPIWGQAHSGGDVLGERGSMKRCVSKLPISRADRAVRHTAGRRASLHRHSPPAEKICPSHIKPANVFITATGEVKLGDLGLGRFFSSKTTAAHSLDLLMLGFCFFSFHSSPFCFLLVSYFLPPAHPSLSPPHSLEHTGMQALPWHQRAEGIAATRLTGVLSGLLAARPLPQDGTGAVIRRGNRVNVKQMIRRGLMFVRRTRMMMACITNEQNHLGTPYYMSPERIHENGYNFKSDIWSLGCLLYEMAALQSPFYGDKMNLLSLCQKIEQCDYPPLPPDLYSEKLRDLVSMCINPDPNQRPDIVYVLQIAKQMHLWASST</sequence>
<dbReference type="GO" id="GO:0005829">
    <property type="term" value="C:cytosol"/>
    <property type="evidence" value="ECO:0007669"/>
    <property type="project" value="TreeGrafter"/>
</dbReference>
<dbReference type="CDD" id="cd08224">
    <property type="entry name" value="STKc_Nek6_7"/>
    <property type="match status" value="1"/>
</dbReference>
<dbReference type="Proteomes" id="UP000824540">
    <property type="component" value="Unassembled WGS sequence"/>
</dbReference>
<dbReference type="Pfam" id="PF00069">
    <property type="entry name" value="Pkinase"/>
    <property type="match status" value="2"/>
</dbReference>
<comment type="caution">
    <text evidence="9">The sequence shown here is derived from an EMBL/GenBank/DDBJ whole genome shotgun (WGS) entry which is preliminary data.</text>
</comment>
<dbReference type="GO" id="GO:0030071">
    <property type="term" value="P:regulation of mitotic metaphase/anaphase transition"/>
    <property type="evidence" value="ECO:0007669"/>
    <property type="project" value="TreeGrafter"/>
</dbReference>
<evidence type="ECO:0000256" key="2">
    <source>
        <dbReference type="ARBA" id="ARBA00022741"/>
    </source>
</evidence>
<dbReference type="Gene3D" id="3.30.200.20">
    <property type="entry name" value="Phosphorylase Kinase, domain 1"/>
    <property type="match status" value="2"/>
</dbReference>
<reference evidence="9" key="1">
    <citation type="thesis" date="2021" institute="BYU ScholarsArchive" country="Provo, UT, USA">
        <title>Applications of and Algorithms for Genome Assembly and Genomic Analyses with an Emphasis on Marine Teleosts.</title>
        <authorList>
            <person name="Pickett B.D."/>
        </authorList>
    </citation>
    <scope>NUCLEOTIDE SEQUENCE</scope>
    <source>
        <strain evidence="9">HI-2016</strain>
    </source>
</reference>
<dbReference type="InterPro" id="IPR000719">
    <property type="entry name" value="Prot_kinase_dom"/>
</dbReference>
<name>A0A8T2PTE6_9TELE</name>
<dbReference type="EC" id="2.7.11.34" evidence="5"/>
<organism evidence="9 10">
    <name type="scientific">Albula glossodonta</name>
    <name type="common">roundjaw bonefish</name>
    <dbReference type="NCBI Taxonomy" id="121402"/>
    <lineage>
        <taxon>Eukaryota</taxon>
        <taxon>Metazoa</taxon>
        <taxon>Chordata</taxon>
        <taxon>Craniata</taxon>
        <taxon>Vertebrata</taxon>
        <taxon>Euteleostomi</taxon>
        <taxon>Actinopterygii</taxon>
        <taxon>Neopterygii</taxon>
        <taxon>Teleostei</taxon>
        <taxon>Albuliformes</taxon>
        <taxon>Albulidae</taxon>
        <taxon>Albula</taxon>
    </lineage>
</organism>
<dbReference type="InterPro" id="IPR011009">
    <property type="entry name" value="Kinase-like_dom_sf"/>
</dbReference>
<evidence type="ECO:0000313" key="10">
    <source>
        <dbReference type="Proteomes" id="UP000824540"/>
    </source>
</evidence>
<dbReference type="PANTHER" id="PTHR43289:SF13">
    <property type="entry name" value="MITOGEN-ACTIVATED PROTEIN KINASE KINASE KINASE 20-RELATED"/>
    <property type="match status" value="1"/>
</dbReference>
<dbReference type="PROSITE" id="PS50011">
    <property type="entry name" value="PROTEIN_KINASE_DOM"/>
    <property type="match status" value="1"/>
</dbReference>
<dbReference type="SUPFAM" id="SSF56112">
    <property type="entry name" value="Protein kinase-like (PK-like)"/>
    <property type="match status" value="2"/>
</dbReference>
<keyword evidence="4 6" id="KW-0067">ATP-binding</keyword>
<dbReference type="GO" id="GO:0004674">
    <property type="term" value="F:protein serine/threonine kinase activity"/>
    <property type="evidence" value="ECO:0007669"/>
    <property type="project" value="TreeGrafter"/>
</dbReference>
<protein>
    <recommendedName>
        <fullName evidence="5">NEK6-subfamily protein kinase</fullName>
        <ecNumber evidence="5">2.7.11.34</ecNumber>
    </recommendedName>
</protein>
<evidence type="ECO:0000256" key="5">
    <source>
        <dbReference type="ARBA" id="ARBA00039067"/>
    </source>
</evidence>
<dbReference type="EMBL" id="JAFBMS010000002">
    <property type="protein sequence ID" value="KAG9354614.1"/>
    <property type="molecule type" value="Genomic_DNA"/>
</dbReference>
<dbReference type="InterPro" id="IPR017441">
    <property type="entry name" value="Protein_kinase_ATP_BS"/>
</dbReference>
<keyword evidence="10" id="KW-1185">Reference proteome</keyword>
<evidence type="ECO:0000313" key="9">
    <source>
        <dbReference type="EMBL" id="KAG9354614.1"/>
    </source>
</evidence>
<dbReference type="PROSITE" id="PS00107">
    <property type="entry name" value="PROTEIN_KINASE_ATP"/>
    <property type="match status" value="1"/>
</dbReference>
<dbReference type="GO" id="GO:0043123">
    <property type="term" value="P:positive regulation of canonical NF-kappaB signal transduction"/>
    <property type="evidence" value="ECO:0007669"/>
    <property type="project" value="TreeGrafter"/>
</dbReference>
<keyword evidence="2 6" id="KW-0547">Nucleotide-binding</keyword>
<dbReference type="GO" id="GO:0007059">
    <property type="term" value="P:chromosome segregation"/>
    <property type="evidence" value="ECO:0007669"/>
    <property type="project" value="TreeGrafter"/>
</dbReference>
<accession>A0A8T2PTE6</accession>
<feature type="binding site" evidence="6">
    <location>
        <position position="104"/>
    </location>
    <ligand>
        <name>ATP</name>
        <dbReference type="ChEBI" id="CHEBI:30616"/>
    </ligand>
</feature>
<evidence type="ECO:0000256" key="6">
    <source>
        <dbReference type="PROSITE-ProRule" id="PRU10141"/>
    </source>
</evidence>
<evidence type="ECO:0000256" key="3">
    <source>
        <dbReference type="ARBA" id="ARBA00022777"/>
    </source>
</evidence>
<dbReference type="Gene3D" id="1.10.510.10">
    <property type="entry name" value="Transferase(Phosphotransferase) domain 1"/>
    <property type="match status" value="3"/>
</dbReference>
<dbReference type="OrthoDB" id="248923at2759"/>
<evidence type="ECO:0000256" key="1">
    <source>
        <dbReference type="ARBA" id="ARBA00022679"/>
    </source>
</evidence>
<dbReference type="AlphaFoldDB" id="A0A8T2PTE6"/>
<dbReference type="PANTHER" id="PTHR43289">
    <property type="entry name" value="MITOGEN-ACTIVATED PROTEIN KINASE KINASE KINASE 20-RELATED"/>
    <property type="match status" value="1"/>
</dbReference>
<evidence type="ECO:0000259" key="8">
    <source>
        <dbReference type="PROSITE" id="PS50011"/>
    </source>
</evidence>
<dbReference type="GO" id="GO:0005524">
    <property type="term" value="F:ATP binding"/>
    <property type="evidence" value="ECO:0007669"/>
    <property type="project" value="UniProtKB-UniRule"/>
</dbReference>
<feature type="domain" description="Protein kinase" evidence="8">
    <location>
        <begin position="75"/>
        <end position="527"/>
    </location>
</feature>
<dbReference type="FunFam" id="3.30.200.20:FF:000240">
    <property type="entry name" value="Serine/threonine-protein kinase Nek7"/>
    <property type="match status" value="1"/>
</dbReference>
<keyword evidence="1" id="KW-0808">Transferase</keyword>
<dbReference type="FunFam" id="3.30.200.20:FF:000204">
    <property type="entry name" value="Serine/threonine-protein kinase Nek7"/>
    <property type="match status" value="1"/>
</dbReference>
<proteinExistence type="predicted"/>
<keyword evidence="3" id="KW-0418">Kinase</keyword>
<evidence type="ECO:0000256" key="7">
    <source>
        <dbReference type="SAM" id="MobiDB-lite"/>
    </source>
</evidence>
<feature type="region of interest" description="Disordered" evidence="7">
    <location>
        <begin position="15"/>
        <end position="50"/>
    </location>
</feature>